<feature type="transmembrane region" description="Helical" evidence="6">
    <location>
        <begin position="168"/>
        <end position="188"/>
    </location>
</feature>
<dbReference type="PANTHER" id="PTHR30250:SF11">
    <property type="entry name" value="O-ANTIGEN TRANSPORTER-RELATED"/>
    <property type="match status" value="1"/>
</dbReference>
<evidence type="ECO:0000313" key="8">
    <source>
        <dbReference type="Proteomes" id="UP000822152"/>
    </source>
</evidence>
<dbReference type="InterPro" id="IPR002797">
    <property type="entry name" value="Polysacc_synth"/>
</dbReference>
<keyword evidence="8" id="KW-1185">Reference proteome</keyword>
<dbReference type="RefSeq" id="WP_173744348.1">
    <property type="nucleotide sequence ID" value="NZ_JAAIPF010000048.1"/>
</dbReference>
<feature type="transmembrane region" description="Helical" evidence="6">
    <location>
        <begin position="42"/>
        <end position="63"/>
    </location>
</feature>
<sequence length="470" mass="52887">MESRNKYLAKNTLIFTIGNFGSKFIAFFLVPLYTNVLRTEEYGVADLITTLCAVIAPALILNISEAIVRFSLDKDADRAVITKIGIRIFEISIILGIVLIPVYNLFSSVRDYSIYIFVYNIAIGASTIFLYDLRGKELLLQYSIGSVILTLTSALFNILFLVVLDWGIQGYISAFILANFLTAVYAAVVGRSFKDYSKTKINIEKMKEMVSFSAFLIPNTFMWWIMNSSDRVMVTAMVGNAANGIYAISYKLPTLISTLTGIFNQAWGYSAIRENGAKDESEYNNAVFKSLISIAMLMGVGLITIMKPFLNIYVEKSYYVAWKYTPFLVIGCVYLTLGTFMSSTYNVHKDSKGFLLSATIGAVVNIGLNFLLIPKFQVYGAAIATCISYIVVFLFRYFHTRKYICFNIKNKEFIIGTVLLLSSSVIMFIDNYIGLTLQILILAITMIVYANYWTAVLRGIINKFMKRKVD</sequence>
<feature type="transmembrane region" description="Helical" evidence="6">
    <location>
        <begin position="435"/>
        <end position="457"/>
    </location>
</feature>
<feature type="transmembrane region" description="Helical" evidence="6">
    <location>
        <begin position="112"/>
        <end position="131"/>
    </location>
</feature>
<feature type="transmembrane region" description="Helical" evidence="6">
    <location>
        <begin position="138"/>
        <end position="162"/>
    </location>
</feature>
<evidence type="ECO:0000313" key="7">
    <source>
        <dbReference type="EMBL" id="NSF75160.1"/>
    </source>
</evidence>
<comment type="caution">
    <text evidence="7">The sequence shown here is derived from an EMBL/GenBank/DDBJ whole genome shotgun (WGS) entry which is preliminary data.</text>
</comment>
<feature type="transmembrane region" description="Helical" evidence="6">
    <location>
        <begin position="353"/>
        <end position="372"/>
    </location>
</feature>
<comment type="subcellular location">
    <subcellularLocation>
        <location evidence="1">Cell membrane</location>
        <topology evidence="1">Multi-pass membrane protein</topology>
    </subcellularLocation>
</comment>
<keyword evidence="2" id="KW-1003">Cell membrane</keyword>
<keyword evidence="5 6" id="KW-0472">Membrane</keyword>
<feature type="transmembrane region" description="Helical" evidence="6">
    <location>
        <begin position="12"/>
        <end position="30"/>
    </location>
</feature>
<name>A0ABX2GU32_9FIRM</name>
<keyword evidence="3 6" id="KW-0812">Transmembrane</keyword>
<dbReference type="Proteomes" id="UP000822152">
    <property type="component" value="Unassembled WGS sequence"/>
</dbReference>
<keyword evidence="4 6" id="KW-1133">Transmembrane helix</keyword>
<feature type="transmembrane region" description="Helical" evidence="6">
    <location>
        <begin position="246"/>
        <end position="267"/>
    </location>
</feature>
<dbReference type="PANTHER" id="PTHR30250">
    <property type="entry name" value="PST FAMILY PREDICTED COLANIC ACID TRANSPORTER"/>
    <property type="match status" value="1"/>
</dbReference>
<proteinExistence type="predicted"/>
<evidence type="ECO:0000256" key="2">
    <source>
        <dbReference type="ARBA" id="ARBA00022475"/>
    </source>
</evidence>
<dbReference type="Pfam" id="PF01943">
    <property type="entry name" value="Polysacc_synt"/>
    <property type="match status" value="1"/>
</dbReference>
<feature type="transmembrane region" description="Helical" evidence="6">
    <location>
        <begin position="84"/>
        <end position="106"/>
    </location>
</feature>
<dbReference type="InterPro" id="IPR050833">
    <property type="entry name" value="Poly_Biosynth_Transport"/>
</dbReference>
<feature type="transmembrane region" description="Helical" evidence="6">
    <location>
        <begin position="209"/>
        <end position="226"/>
    </location>
</feature>
<evidence type="ECO:0000256" key="6">
    <source>
        <dbReference type="SAM" id="Phobius"/>
    </source>
</evidence>
<feature type="transmembrane region" description="Helical" evidence="6">
    <location>
        <begin position="378"/>
        <end position="398"/>
    </location>
</feature>
<evidence type="ECO:0000256" key="3">
    <source>
        <dbReference type="ARBA" id="ARBA00022692"/>
    </source>
</evidence>
<feature type="transmembrane region" description="Helical" evidence="6">
    <location>
        <begin position="410"/>
        <end position="429"/>
    </location>
</feature>
<feature type="transmembrane region" description="Helical" evidence="6">
    <location>
        <begin position="321"/>
        <end position="341"/>
    </location>
</feature>
<accession>A0ABX2GU32</accession>
<reference evidence="7 8" key="1">
    <citation type="journal article" date="2020" name="Cell Host Microbe">
        <title>Functional and Genomic Variation between Human-Derived Isolates of Lachnospiraceae Reveals Inter- and Intra-Species Diversity.</title>
        <authorList>
            <person name="Sorbara M.T."/>
            <person name="Littmann E.R."/>
            <person name="Fontana E."/>
            <person name="Moody T.U."/>
            <person name="Kohout C.E."/>
            <person name="Gjonbalaj M."/>
            <person name="Eaton V."/>
            <person name="Seok R."/>
            <person name="Leiner I.M."/>
            <person name="Pamer E.G."/>
        </authorList>
    </citation>
    <scope>NUCLEOTIDE SEQUENCE [LARGE SCALE GENOMIC DNA]</scope>
    <source>
        <strain evidence="7 8">MSK.20.11</strain>
    </source>
</reference>
<gene>
    <name evidence="7" type="ORF">G4952_15450</name>
</gene>
<evidence type="ECO:0000256" key="5">
    <source>
        <dbReference type="ARBA" id="ARBA00023136"/>
    </source>
</evidence>
<organism evidence="7 8">
    <name type="scientific">Blautia wexlerae</name>
    <dbReference type="NCBI Taxonomy" id="418240"/>
    <lineage>
        <taxon>Bacteria</taxon>
        <taxon>Bacillati</taxon>
        <taxon>Bacillota</taxon>
        <taxon>Clostridia</taxon>
        <taxon>Lachnospirales</taxon>
        <taxon>Lachnospiraceae</taxon>
        <taxon>Blautia</taxon>
    </lineage>
</organism>
<evidence type="ECO:0000256" key="4">
    <source>
        <dbReference type="ARBA" id="ARBA00022989"/>
    </source>
</evidence>
<feature type="transmembrane region" description="Helical" evidence="6">
    <location>
        <begin position="287"/>
        <end position="309"/>
    </location>
</feature>
<protein>
    <submittedName>
        <fullName evidence="7">Oligosaccharide flippase family protein</fullName>
    </submittedName>
</protein>
<evidence type="ECO:0000256" key="1">
    <source>
        <dbReference type="ARBA" id="ARBA00004651"/>
    </source>
</evidence>
<dbReference type="EMBL" id="JAAIPF010000048">
    <property type="protein sequence ID" value="NSF75160.1"/>
    <property type="molecule type" value="Genomic_DNA"/>
</dbReference>